<keyword evidence="1" id="KW-0812">Transmembrane</keyword>
<organism evidence="2 3">
    <name type="scientific">Actinoalloteichus fjordicus</name>
    <dbReference type="NCBI Taxonomy" id="1612552"/>
    <lineage>
        <taxon>Bacteria</taxon>
        <taxon>Bacillati</taxon>
        <taxon>Actinomycetota</taxon>
        <taxon>Actinomycetes</taxon>
        <taxon>Pseudonocardiales</taxon>
        <taxon>Pseudonocardiaceae</taxon>
        <taxon>Actinoalloteichus</taxon>
    </lineage>
</organism>
<protein>
    <submittedName>
        <fullName evidence="2">Uncharacterized protein</fullName>
    </submittedName>
</protein>
<keyword evidence="1" id="KW-0472">Membrane</keyword>
<evidence type="ECO:0000313" key="3">
    <source>
        <dbReference type="Proteomes" id="UP000185511"/>
    </source>
</evidence>
<keyword evidence="3" id="KW-1185">Reference proteome</keyword>
<dbReference type="KEGG" id="acad:UA74_28110"/>
<proteinExistence type="predicted"/>
<reference evidence="3" key="1">
    <citation type="submission" date="2016-06" db="EMBL/GenBank/DDBJ databases">
        <title>Complete genome sequence of Actinoalloteichus fjordicus DSM 46855 (=ADI127-17), type strain of the new species Actinoalloteichus fjordicus.</title>
        <authorList>
            <person name="Ruckert C."/>
            <person name="Nouioui I."/>
            <person name="Willmese J."/>
            <person name="van Wezel G."/>
            <person name="Klenk H.-P."/>
            <person name="Kalinowski J."/>
            <person name="Zotchev S.B."/>
        </authorList>
    </citation>
    <scope>NUCLEOTIDE SEQUENCE [LARGE SCALE GENOMIC DNA]</scope>
    <source>
        <strain evidence="3">ADI127-7</strain>
    </source>
</reference>
<evidence type="ECO:0000256" key="1">
    <source>
        <dbReference type="SAM" id="Phobius"/>
    </source>
</evidence>
<dbReference type="Proteomes" id="UP000185511">
    <property type="component" value="Chromosome"/>
</dbReference>
<name>A0AAC9LGZ8_9PSEU</name>
<evidence type="ECO:0000313" key="2">
    <source>
        <dbReference type="EMBL" id="APU17623.1"/>
    </source>
</evidence>
<feature type="transmembrane region" description="Helical" evidence="1">
    <location>
        <begin position="12"/>
        <end position="33"/>
    </location>
</feature>
<dbReference type="EMBL" id="CP016076">
    <property type="protein sequence ID" value="APU17623.1"/>
    <property type="molecule type" value="Genomic_DNA"/>
</dbReference>
<sequence>MGSFISTQLVPFLFIIALILIFSGIVGVVLSSMGPRTTIMACAVIAFSFGFVVPILPLIACAALGIPFGFFVYRRRIGMPLRLPMALRTAGR</sequence>
<dbReference type="RefSeq" id="WP_157434490.1">
    <property type="nucleotide sequence ID" value="NZ_CP016076.1"/>
</dbReference>
<dbReference type="AlphaFoldDB" id="A0AAC9LGZ8"/>
<feature type="transmembrane region" description="Helical" evidence="1">
    <location>
        <begin position="45"/>
        <end position="73"/>
    </location>
</feature>
<keyword evidence="1" id="KW-1133">Transmembrane helix</keyword>
<accession>A0AAC9LGZ8</accession>
<gene>
    <name evidence="2" type="ORF">UA74_28110</name>
</gene>